<name>A0A545SLI1_9GAMM</name>
<dbReference type="PANTHER" id="PTHR33055:SF13">
    <property type="entry name" value="TRANSPOSASE"/>
    <property type="match status" value="1"/>
</dbReference>
<dbReference type="InterPro" id="IPR047650">
    <property type="entry name" value="Transpos_IS110"/>
</dbReference>
<dbReference type="GO" id="GO:0006313">
    <property type="term" value="P:DNA transposition"/>
    <property type="evidence" value="ECO:0007669"/>
    <property type="project" value="InterPro"/>
</dbReference>
<dbReference type="NCBIfam" id="NF033542">
    <property type="entry name" value="transpos_IS110"/>
    <property type="match status" value="1"/>
</dbReference>
<dbReference type="RefSeq" id="WP_142930271.1">
    <property type="nucleotide sequence ID" value="NZ_ML660125.1"/>
</dbReference>
<gene>
    <name evidence="4" type="ORF">FKG94_28045</name>
</gene>
<dbReference type="OrthoDB" id="9795150at2"/>
<organism evidence="4 5">
    <name type="scientific">Exilibacterium tricleocarpae</name>
    <dbReference type="NCBI Taxonomy" id="2591008"/>
    <lineage>
        <taxon>Bacteria</taxon>
        <taxon>Pseudomonadati</taxon>
        <taxon>Pseudomonadota</taxon>
        <taxon>Gammaproteobacteria</taxon>
        <taxon>Cellvibrionales</taxon>
        <taxon>Cellvibrionaceae</taxon>
        <taxon>Exilibacterium</taxon>
    </lineage>
</organism>
<evidence type="ECO:0000259" key="2">
    <source>
        <dbReference type="Pfam" id="PF01548"/>
    </source>
</evidence>
<comment type="caution">
    <text evidence="4">The sequence shown here is derived from an EMBL/GenBank/DDBJ whole genome shotgun (WGS) entry which is preliminary data.</text>
</comment>
<dbReference type="EMBL" id="VHSG01000050">
    <property type="protein sequence ID" value="TQV65822.1"/>
    <property type="molecule type" value="Genomic_DNA"/>
</dbReference>
<dbReference type="PANTHER" id="PTHR33055">
    <property type="entry name" value="TRANSPOSASE FOR INSERTION SEQUENCE ELEMENT IS1111A"/>
    <property type="match status" value="1"/>
</dbReference>
<reference evidence="4 5" key="1">
    <citation type="submission" date="2019-06" db="EMBL/GenBank/DDBJ databases">
        <title>Whole genome sequence for Cellvibrionaceae sp. R142.</title>
        <authorList>
            <person name="Wang G."/>
        </authorList>
    </citation>
    <scope>NUCLEOTIDE SEQUENCE [LARGE SCALE GENOMIC DNA]</scope>
    <source>
        <strain evidence="4 5">R142</strain>
    </source>
</reference>
<dbReference type="InterPro" id="IPR002525">
    <property type="entry name" value="Transp_IS110-like_N"/>
</dbReference>
<dbReference type="Proteomes" id="UP000319732">
    <property type="component" value="Unassembled WGS sequence"/>
</dbReference>
<feature type="domain" description="Transposase IS110-like N-terminal" evidence="2">
    <location>
        <begin position="11"/>
        <end position="151"/>
    </location>
</feature>
<feature type="coiled-coil region" evidence="1">
    <location>
        <begin position="158"/>
        <end position="185"/>
    </location>
</feature>
<evidence type="ECO:0000259" key="3">
    <source>
        <dbReference type="Pfam" id="PF02371"/>
    </source>
</evidence>
<dbReference type="AlphaFoldDB" id="A0A545SLI1"/>
<dbReference type="InterPro" id="IPR003346">
    <property type="entry name" value="Transposase_20"/>
</dbReference>
<evidence type="ECO:0000313" key="4">
    <source>
        <dbReference type="EMBL" id="TQV65822.1"/>
    </source>
</evidence>
<keyword evidence="5" id="KW-1185">Reference proteome</keyword>
<keyword evidence="1" id="KW-0175">Coiled coil</keyword>
<feature type="domain" description="Transposase IS116/IS110/IS902 C-terminal" evidence="3">
    <location>
        <begin position="194"/>
        <end position="277"/>
    </location>
</feature>
<dbReference type="GO" id="GO:0004803">
    <property type="term" value="F:transposase activity"/>
    <property type="evidence" value="ECO:0007669"/>
    <property type="project" value="InterPro"/>
</dbReference>
<dbReference type="Pfam" id="PF02371">
    <property type="entry name" value="Transposase_20"/>
    <property type="match status" value="1"/>
</dbReference>
<dbReference type="Pfam" id="PF01548">
    <property type="entry name" value="DEDD_Tnp_IS110"/>
    <property type="match status" value="1"/>
</dbReference>
<protein>
    <submittedName>
        <fullName evidence="4">IS110 family transposase</fullName>
    </submittedName>
</protein>
<evidence type="ECO:0000256" key="1">
    <source>
        <dbReference type="SAM" id="Coils"/>
    </source>
</evidence>
<proteinExistence type="predicted"/>
<dbReference type="GO" id="GO:0003677">
    <property type="term" value="F:DNA binding"/>
    <property type="evidence" value="ECO:0007669"/>
    <property type="project" value="InterPro"/>
</dbReference>
<accession>A0A545SLI1</accession>
<sequence>MSINATKWVNIGVDVSKHTLDIYCHERDRYWQIDNTPTAIKCWLGKVSRFKLERIVMEATGRHERLLFELAIERGLPAVIVNPVNVRRYAGAAGKLVKTDKVDAMLIAEFAAIMKPALRPPESKIQRYIKDLLVRRRQLMEMRTMELNRIKIMPDRFRAEYQRHLKFLEKEVERIDVKLDKAVASEVRWQERRERLESVPGVGKQLAVTLLAELPELGELNPKQIAALVGVAPFNHDSGLARGKRRIKGGRATIRTVLYMATMSSTIHNPMIRSFYKGLVARGKHKKVGLTACMRKMIVILNAMMRDGTNWGESDIKLAA</sequence>
<evidence type="ECO:0000313" key="5">
    <source>
        <dbReference type="Proteomes" id="UP000319732"/>
    </source>
</evidence>